<proteinExistence type="predicted"/>
<evidence type="ECO:0000313" key="3">
    <source>
        <dbReference type="Proteomes" id="UP000323164"/>
    </source>
</evidence>
<reference evidence="2 3" key="1">
    <citation type="submission" date="2019-08" db="EMBL/GenBank/DDBJ databases">
        <title>Draft genome sequence of Lysobacter sp. UKS-15.</title>
        <authorList>
            <person name="Im W.-T."/>
        </authorList>
    </citation>
    <scope>NUCLEOTIDE SEQUENCE [LARGE SCALE GENOMIC DNA]</scope>
    <source>
        <strain evidence="2 3">UKS-15</strain>
    </source>
</reference>
<feature type="transmembrane region" description="Helical" evidence="1">
    <location>
        <begin position="15"/>
        <end position="32"/>
    </location>
</feature>
<organism evidence="2 3">
    <name type="scientific">Cognatilysobacter lacus</name>
    <dbReference type="NCBI Taxonomy" id="1643323"/>
    <lineage>
        <taxon>Bacteria</taxon>
        <taxon>Pseudomonadati</taxon>
        <taxon>Pseudomonadota</taxon>
        <taxon>Gammaproteobacteria</taxon>
        <taxon>Lysobacterales</taxon>
        <taxon>Lysobacteraceae</taxon>
        <taxon>Cognatilysobacter</taxon>
    </lineage>
</organism>
<sequence>MAATSHWTDRLKRRPLYAVFVLAAVAIAAWSFRPRPLVVDIARFERGPVVVAFVEEGRTRLRDRFVVAAPLAGVLERVELDPGDAVAAGQRIGFIRATRAALLDPATREEARARWRAAADEL</sequence>
<feature type="non-terminal residue" evidence="2">
    <location>
        <position position="122"/>
    </location>
</feature>
<dbReference type="AlphaFoldDB" id="A0A5D8Z527"/>
<evidence type="ECO:0000313" key="2">
    <source>
        <dbReference type="EMBL" id="TZF89750.1"/>
    </source>
</evidence>
<accession>A0A5D8Z527</accession>
<evidence type="ECO:0000256" key="1">
    <source>
        <dbReference type="SAM" id="Phobius"/>
    </source>
</evidence>
<dbReference type="Proteomes" id="UP000323164">
    <property type="component" value="Unassembled WGS sequence"/>
</dbReference>
<name>A0A5D8Z527_9GAMM</name>
<comment type="caution">
    <text evidence="2">The sequence shown here is derived from an EMBL/GenBank/DDBJ whole genome shotgun (WGS) entry which is preliminary data.</text>
</comment>
<dbReference type="EMBL" id="VTRV01000072">
    <property type="protein sequence ID" value="TZF89750.1"/>
    <property type="molecule type" value="Genomic_DNA"/>
</dbReference>
<keyword evidence="1" id="KW-0472">Membrane</keyword>
<keyword evidence="3" id="KW-1185">Reference proteome</keyword>
<keyword evidence="1" id="KW-1133">Transmembrane helix</keyword>
<dbReference type="RefSeq" id="WP_235893618.1">
    <property type="nucleotide sequence ID" value="NZ_VTRV01000072.1"/>
</dbReference>
<dbReference type="SUPFAM" id="SSF51230">
    <property type="entry name" value="Single hybrid motif"/>
    <property type="match status" value="1"/>
</dbReference>
<dbReference type="InterPro" id="IPR011053">
    <property type="entry name" value="Single_hybrid_motif"/>
</dbReference>
<evidence type="ECO:0008006" key="4">
    <source>
        <dbReference type="Google" id="ProtNLM"/>
    </source>
</evidence>
<gene>
    <name evidence="2" type="ORF">FW784_07995</name>
</gene>
<protein>
    <recommendedName>
        <fullName evidence="4">Biotin/lipoyl-binding protein</fullName>
    </recommendedName>
</protein>
<keyword evidence="1" id="KW-0812">Transmembrane</keyword>